<keyword evidence="2" id="KW-1185">Reference proteome</keyword>
<dbReference type="Proteomes" id="UP000023152">
    <property type="component" value="Unassembled WGS sequence"/>
</dbReference>
<evidence type="ECO:0000313" key="1">
    <source>
        <dbReference type="EMBL" id="ETO12301.1"/>
    </source>
</evidence>
<reference evidence="1 2" key="1">
    <citation type="journal article" date="2013" name="Curr. Biol.">
        <title>The Genome of the Foraminiferan Reticulomyxa filosa.</title>
        <authorList>
            <person name="Glockner G."/>
            <person name="Hulsmann N."/>
            <person name="Schleicher M."/>
            <person name="Noegel A.A."/>
            <person name="Eichinger L."/>
            <person name="Gallinger C."/>
            <person name="Pawlowski J."/>
            <person name="Sierra R."/>
            <person name="Euteneuer U."/>
            <person name="Pillet L."/>
            <person name="Moustafa A."/>
            <person name="Platzer M."/>
            <person name="Groth M."/>
            <person name="Szafranski K."/>
            <person name="Schliwa M."/>
        </authorList>
    </citation>
    <scope>NUCLEOTIDE SEQUENCE [LARGE SCALE GENOMIC DNA]</scope>
</reference>
<evidence type="ECO:0000313" key="2">
    <source>
        <dbReference type="Proteomes" id="UP000023152"/>
    </source>
</evidence>
<proteinExistence type="predicted"/>
<comment type="caution">
    <text evidence="1">The sequence shown here is derived from an EMBL/GenBank/DDBJ whole genome shotgun (WGS) entry which is preliminary data.</text>
</comment>
<dbReference type="AlphaFoldDB" id="X6MF69"/>
<accession>X6MF69</accession>
<protein>
    <submittedName>
        <fullName evidence="1">Uncharacterized protein</fullName>
    </submittedName>
</protein>
<dbReference type="EMBL" id="ASPP01021533">
    <property type="protein sequence ID" value="ETO12301.1"/>
    <property type="molecule type" value="Genomic_DNA"/>
</dbReference>
<name>X6MF69_RETFI</name>
<gene>
    <name evidence="1" type="ORF">RFI_25071</name>
</gene>
<organism evidence="1 2">
    <name type="scientific">Reticulomyxa filosa</name>
    <dbReference type="NCBI Taxonomy" id="46433"/>
    <lineage>
        <taxon>Eukaryota</taxon>
        <taxon>Sar</taxon>
        <taxon>Rhizaria</taxon>
        <taxon>Retaria</taxon>
        <taxon>Foraminifera</taxon>
        <taxon>Monothalamids</taxon>
        <taxon>Reticulomyxidae</taxon>
        <taxon>Reticulomyxa</taxon>
    </lineage>
</organism>
<sequence length="343" mass="39877">MFVIPLSYNPETEDVDLIEQRRKRPYTIGQRVTLKSEDGGCQEGIIRDYLLKERASQIWLENGEVTTLVLEKMDPSSWSYHTEGIHVWSLIDELVLLSQPTAVEKLMEWSPIPLAKQIGAIVECRRDVFKNSSEPPAESTAPQYCVGKITSFDPISRRSRVVYGTAATDASEWCWFVFFFVFFFCGNQSKLQYVFILWTRGTSNKIRELQMGKKEIKELIRKFAVVSVKEEHLPPTFDPTVYRLPSGFTLVSAPTHRYPTRFKKVSYYVTGANFFSFFSPFSNNTKIISFDQSYHDEYQQNNEFSGWDELEFCHYFFKKNCNFAGALALCANKYFFFTKKKKL</sequence>